<evidence type="ECO:0000256" key="2">
    <source>
        <dbReference type="ARBA" id="ARBA00007055"/>
    </source>
</evidence>
<keyword evidence="3" id="KW-0813">Transport</keyword>
<dbReference type="GO" id="GO:0006811">
    <property type="term" value="P:monoatomic ion transport"/>
    <property type="evidence" value="ECO:0007669"/>
    <property type="project" value="UniProtKB-KW"/>
</dbReference>
<evidence type="ECO:0000256" key="6">
    <source>
        <dbReference type="ARBA" id="ARBA00023065"/>
    </source>
</evidence>
<evidence type="ECO:0000256" key="4">
    <source>
        <dbReference type="ARBA" id="ARBA00022452"/>
    </source>
</evidence>
<dbReference type="RefSeq" id="WP_039427334.1">
    <property type="nucleotide sequence ID" value="NZ_CP061844.1"/>
</dbReference>
<accession>A0A099LWW9</accession>
<evidence type="ECO:0000256" key="7">
    <source>
        <dbReference type="ARBA" id="ARBA00023114"/>
    </source>
</evidence>
<name>A0A099LWW9_9VIBR</name>
<evidence type="ECO:0000256" key="10">
    <source>
        <dbReference type="SAM" id="SignalP"/>
    </source>
</evidence>
<feature type="signal peptide" evidence="10">
    <location>
        <begin position="1"/>
        <end position="24"/>
    </location>
</feature>
<dbReference type="GO" id="GO:0015144">
    <property type="term" value="F:carbohydrate transmembrane transporter activity"/>
    <property type="evidence" value="ECO:0007669"/>
    <property type="project" value="TreeGrafter"/>
</dbReference>
<dbReference type="GeneID" id="43683656"/>
<feature type="chain" id="PRO_5001958357" evidence="10">
    <location>
        <begin position="25"/>
        <end position="396"/>
    </location>
</feature>
<dbReference type="eggNOG" id="COG4580">
    <property type="taxonomic scope" value="Bacteria"/>
</dbReference>
<protein>
    <submittedName>
        <fullName evidence="11">LamB</fullName>
    </submittedName>
</protein>
<evidence type="ECO:0000256" key="1">
    <source>
        <dbReference type="ARBA" id="ARBA00004571"/>
    </source>
</evidence>
<dbReference type="SUPFAM" id="SSF56935">
    <property type="entry name" value="Porins"/>
    <property type="match status" value="1"/>
</dbReference>
<dbReference type="InterPro" id="IPR036998">
    <property type="entry name" value="Porin_LamB_sf"/>
</dbReference>
<dbReference type="GO" id="GO:0015288">
    <property type="term" value="F:porin activity"/>
    <property type="evidence" value="ECO:0007669"/>
    <property type="project" value="UniProtKB-KW"/>
</dbReference>
<dbReference type="PANTHER" id="PTHR38762:SF1">
    <property type="entry name" value="CRYPTIC OUTER MEMBRANE PORIN BGLH-RELATED"/>
    <property type="match status" value="1"/>
</dbReference>
<dbReference type="Proteomes" id="UP000029994">
    <property type="component" value="Unassembled WGS sequence"/>
</dbReference>
<keyword evidence="8" id="KW-0472">Membrane</keyword>
<keyword evidence="4" id="KW-1134">Transmembrane beta strand</keyword>
<keyword evidence="5" id="KW-0812">Transmembrane</keyword>
<sequence length="396" mass="43857">MKAMKFLPTCIAVTLPLFSASIYAADVEGFNFSGYARYGAAFQGSDEKTVNTAGALNGNATGRLGNENNGGEFSLSRTFTGEQGARWDIVVMFDHYSDSSWATTGGVKLKKTYASVTNFVSSQPELRVWAGRDFHQRAQTDLNDYFWMMHDGQGGGFYNLNLAGVKLDMSIVGQVEGDMVGDSGKYALTTKLHDMKIFGLADLALYANYGFASEKAKEQPYYDIDSYQVGGEISAGKHKLIVRYSDNAKDSVFDMTEDQKALLFSFNGEQEISNDFGVQYLAAYQSLDVADFNDRVNYNVIVRPTYAWDNMNSTWLDTGFSLVDYKHVDAKNSSWKVTLSQNIAISSKTGARPMLRFYATIGKADNEYIGFDSSTGQMKSSNLDTATFGAMFEAWW</sequence>
<evidence type="ECO:0000256" key="9">
    <source>
        <dbReference type="ARBA" id="ARBA00023237"/>
    </source>
</evidence>
<keyword evidence="12" id="KW-1185">Reference proteome</keyword>
<dbReference type="PANTHER" id="PTHR38762">
    <property type="entry name" value="CRYPTIC OUTER MEMBRANE PORIN BGLH-RELATED"/>
    <property type="match status" value="1"/>
</dbReference>
<evidence type="ECO:0000256" key="8">
    <source>
        <dbReference type="ARBA" id="ARBA00023136"/>
    </source>
</evidence>
<dbReference type="Gene3D" id="2.40.170.10">
    <property type="entry name" value="Porin, LamB type"/>
    <property type="match status" value="1"/>
</dbReference>
<comment type="subcellular location">
    <subcellularLocation>
        <location evidence="1">Cell outer membrane</location>
        <topology evidence="1">Multi-pass membrane protein</topology>
    </subcellularLocation>
</comment>
<keyword evidence="10" id="KW-0732">Signal</keyword>
<dbReference type="GO" id="GO:0046930">
    <property type="term" value="C:pore complex"/>
    <property type="evidence" value="ECO:0007669"/>
    <property type="project" value="UniProtKB-KW"/>
</dbReference>
<dbReference type="EMBL" id="JMCG01000001">
    <property type="protein sequence ID" value="KGK11762.1"/>
    <property type="molecule type" value="Genomic_DNA"/>
</dbReference>
<dbReference type="InterPro" id="IPR050286">
    <property type="entry name" value="G_neg_Bact_CarbUptk_Porin"/>
</dbReference>
<comment type="similarity">
    <text evidence="2">Belongs to the porin LamB (TC 1.B.3) family.</text>
</comment>
<comment type="caution">
    <text evidence="11">The sequence shown here is derived from an EMBL/GenBank/DDBJ whole genome shotgun (WGS) entry which is preliminary data.</text>
</comment>
<evidence type="ECO:0000256" key="5">
    <source>
        <dbReference type="ARBA" id="ARBA00022692"/>
    </source>
</evidence>
<dbReference type="GO" id="GO:0015774">
    <property type="term" value="P:polysaccharide transport"/>
    <property type="evidence" value="ECO:0007669"/>
    <property type="project" value="TreeGrafter"/>
</dbReference>
<dbReference type="Pfam" id="PF02264">
    <property type="entry name" value="LamB"/>
    <property type="match status" value="1"/>
</dbReference>
<proteinExistence type="inferred from homology"/>
<dbReference type="AlphaFoldDB" id="A0A099LWW9"/>
<reference evidence="11 12" key="1">
    <citation type="submission" date="2014-04" db="EMBL/GenBank/DDBJ databases">
        <title>Genome sequencing of Vibrio navarrensis strains.</title>
        <authorList>
            <person name="Gladney L.M."/>
            <person name="Katz L.S."/>
            <person name="Marino-Ramirez L."/>
            <person name="Jordan I.K."/>
        </authorList>
    </citation>
    <scope>NUCLEOTIDE SEQUENCE [LARGE SCALE GENOMIC DNA]</scope>
    <source>
        <strain evidence="11 12">ATCC 51183</strain>
    </source>
</reference>
<evidence type="ECO:0000256" key="3">
    <source>
        <dbReference type="ARBA" id="ARBA00022448"/>
    </source>
</evidence>
<evidence type="ECO:0000313" key="11">
    <source>
        <dbReference type="EMBL" id="KGK11762.1"/>
    </source>
</evidence>
<dbReference type="GO" id="GO:0009279">
    <property type="term" value="C:cell outer membrane"/>
    <property type="evidence" value="ECO:0007669"/>
    <property type="project" value="UniProtKB-SubCell"/>
</dbReference>
<dbReference type="InterPro" id="IPR003192">
    <property type="entry name" value="Porin_LamB"/>
</dbReference>
<dbReference type="STRING" id="29495.EA26_10780"/>
<gene>
    <name evidence="11" type="ORF">EA26_10780</name>
</gene>
<keyword evidence="7" id="KW-0626">Porin</keyword>
<keyword evidence="9" id="KW-0998">Cell outer membrane</keyword>
<keyword evidence="6" id="KW-0406">Ion transport</keyword>
<evidence type="ECO:0000313" key="12">
    <source>
        <dbReference type="Proteomes" id="UP000029994"/>
    </source>
</evidence>
<organism evidence="11 12">
    <name type="scientific">Vibrio navarrensis</name>
    <dbReference type="NCBI Taxonomy" id="29495"/>
    <lineage>
        <taxon>Bacteria</taxon>
        <taxon>Pseudomonadati</taxon>
        <taxon>Pseudomonadota</taxon>
        <taxon>Gammaproteobacteria</taxon>
        <taxon>Vibrionales</taxon>
        <taxon>Vibrionaceae</taxon>
        <taxon>Vibrio</taxon>
    </lineage>
</organism>